<dbReference type="WBParaSite" id="RSKR_0000425600.1">
    <property type="protein sequence ID" value="RSKR_0000425600.1"/>
    <property type="gene ID" value="RSKR_0000425600"/>
</dbReference>
<evidence type="ECO:0000313" key="1">
    <source>
        <dbReference type="Proteomes" id="UP000095286"/>
    </source>
</evidence>
<reference evidence="2" key="1">
    <citation type="submission" date="2016-11" db="UniProtKB">
        <authorList>
            <consortium name="WormBaseParasite"/>
        </authorList>
    </citation>
    <scope>IDENTIFICATION</scope>
    <source>
        <strain evidence="2">KR3021</strain>
    </source>
</reference>
<accession>A0AC35TTQ8</accession>
<sequence>MAPVKLDFHPEAIIVEKVVFAGDVKIGKGTVVHPAVEIKATNGNIIIGDYNNIEEKTLIENLSTETMIIGNGNTFEVGCTFKGRKMGEQNILSVNSYIGEGVTISDMCSIGMACRVIGEQELLPSTVVFGENNERRIQLDKPQTTTEILEFLTKILPKYQKLMKTD</sequence>
<organism evidence="1 2">
    <name type="scientific">Rhabditophanes sp. KR3021</name>
    <dbReference type="NCBI Taxonomy" id="114890"/>
    <lineage>
        <taxon>Eukaryota</taxon>
        <taxon>Metazoa</taxon>
        <taxon>Ecdysozoa</taxon>
        <taxon>Nematoda</taxon>
        <taxon>Chromadorea</taxon>
        <taxon>Rhabditida</taxon>
        <taxon>Tylenchina</taxon>
        <taxon>Panagrolaimomorpha</taxon>
        <taxon>Strongyloidoidea</taxon>
        <taxon>Alloionematidae</taxon>
        <taxon>Rhabditophanes</taxon>
    </lineage>
</organism>
<proteinExistence type="predicted"/>
<dbReference type="Proteomes" id="UP000095286">
    <property type="component" value="Unplaced"/>
</dbReference>
<evidence type="ECO:0000313" key="2">
    <source>
        <dbReference type="WBParaSite" id="RSKR_0000425600.1"/>
    </source>
</evidence>
<name>A0AC35TTQ8_9BILA</name>
<protein>
    <submittedName>
        <fullName evidence="2">Dynactin subunit 6</fullName>
    </submittedName>
</protein>